<dbReference type="InterPro" id="IPR003439">
    <property type="entry name" value="ABC_transporter-like_ATP-bd"/>
</dbReference>
<feature type="transmembrane region" description="Helical" evidence="14">
    <location>
        <begin position="331"/>
        <end position="352"/>
    </location>
</feature>
<evidence type="ECO:0000256" key="7">
    <source>
        <dbReference type="ARBA" id="ARBA00022741"/>
    </source>
</evidence>
<keyword evidence="4" id="KW-1003">Cell membrane</keyword>
<keyword evidence="10 14" id="KW-0472">Membrane</keyword>
<accession>A0AAD6E3Q0</accession>
<feature type="transmembrane region" description="Helical" evidence="14">
    <location>
        <begin position="295"/>
        <end position="319"/>
    </location>
</feature>
<dbReference type="SMART" id="SM00382">
    <property type="entry name" value="AAA"/>
    <property type="match status" value="2"/>
</dbReference>
<keyword evidence="11" id="KW-0325">Glycoprotein</keyword>
<feature type="compositionally biased region" description="Polar residues" evidence="13">
    <location>
        <begin position="14"/>
        <end position="36"/>
    </location>
</feature>
<feature type="transmembrane region" description="Helical" evidence="14">
    <location>
        <begin position="702"/>
        <end position="727"/>
    </location>
</feature>
<evidence type="ECO:0000259" key="16">
    <source>
        <dbReference type="PROSITE" id="PS50929"/>
    </source>
</evidence>
<dbReference type="PANTHER" id="PTHR43394">
    <property type="entry name" value="ATP-DEPENDENT PERMEASE MDL1, MITOCHONDRIAL"/>
    <property type="match status" value="1"/>
</dbReference>
<evidence type="ECO:0000313" key="17">
    <source>
        <dbReference type="EMBL" id="KAJ5599934.1"/>
    </source>
</evidence>
<comment type="similarity">
    <text evidence="2">Belongs to the ABC transporter superfamily. ABCB family. Multidrug resistance exporter (TC 3.A.1.201) subfamily.</text>
</comment>
<dbReference type="GO" id="GO:0005743">
    <property type="term" value="C:mitochondrial inner membrane"/>
    <property type="evidence" value="ECO:0007669"/>
    <property type="project" value="TreeGrafter"/>
</dbReference>
<dbReference type="InterPro" id="IPR017871">
    <property type="entry name" value="ABC_transporter-like_CS"/>
</dbReference>
<evidence type="ECO:0000256" key="5">
    <source>
        <dbReference type="ARBA" id="ARBA00022692"/>
    </source>
</evidence>
<evidence type="ECO:0000256" key="11">
    <source>
        <dbReference type="ARBA" id="ARBA00023180"/>
    </source>
</evidence>
<dbReference type="CDD" id="cd18577">
    <property type="entry name" value="ABC_6TM_Pgp_ABCB1_D1_like"/>
    <property type="match status" value="1"/>
</dbReference>
<comment type="subcellular location">
    <subcellularLocation>
        <location evidence="1">Cell membrane</location>
        <topology evidence="1">Multi-pass membrane protein</topology>
    </subcellularLocation>
</comment>
<evidence type="ECO:0000256" key="12">
    <source>
        <dbReference type="ARBA" id="ARBA00049740"/>
    </source>
</evidence>
<dbReference type="GO" id="GO:0005886">
    <property type="term" value="C:plasma membrane"/>
    <property type="evidence" value="ECO:0007669"/>
    <property type="project" value="UniProtKB-SubCell"/>
</dbReference>
<feature type="domain" description="ABC transporter" evidence="15">
    <location>
        <begin position="393"/>
        <end position="638"/>
    </location>
</feature>
<dbReference type="InterPro" id="IPR027417">
    <property type="entry name" value="P-loop_NTPase"/>
</dbReference>
<dbReference type="FunFam" id="3.40.50.300:FF:001530">
    <property type="entry name" value="ABC multidrug transporter (Eurofung)"/>
    <property type="match status" value="1"/>
</dbReference>
<evidence type="ECO:0000256" key="14">
    <source>
        <dbReference type="SAM" id="Phobius"/>
    </source>
</evidence>
<keyword evidence="18" id="KW-1185">Reference proteome</keyword>
<feature type="transmembrane region" description="Helical" evidence="14">
    <location>
        <begin position="820"/>
        <end position="843"/>
    </location>
</feature>
<dbReference type="InterPro" id="IPR039421">
    <property type="entry name" value="Type_1_exporter"/>
</dbReference>
<dbReference type="GO" id="GO:0016887">
    <property type="term" value="F:ATP hydrolysis activity"/>
    <property type="evidence" value="ECO:0007669"/>
    <property type="project" value="InterPro"/>
</dbReference>
<keyword evidence="3" id="KW-0813">Transport</keyword>
<feature type="transmembrane region" description="Helical" evidence="14">
    <location>
        <begin position="849"/>
        <end position="869"/>
    </location>
</feature>
<reference evidence="17 18" key="1">
    <citation type="journal article" date="2023" name="IMA Fungus">
        <title>Comparative genomic study of the Penicillium genus elucidates a diverse pangenome and 15 lateral gene transfer events.</title>
        <authorList>
            <person name="Petersen C."/>
            <person name="Sorensen T."/>
            <person name="Nielsen M.R."/>
            <person name="Sondergaard T.E."/>
            <person name="Sorensen J.L."/>
            <person name="Fitzpatrick D.A."/>
            <person name="Frisvad J.C."/>
            <person name="Nielsen K.L."/>
        </authorList>
    </citation>
    <scope>NUCLEOTIDE SEQUENCE [LARGE SCALE GENOMIC DNA]</scope>
    <source>
        <strain evidence="17 18">IBT 29057</strain>
    </source>
</reference>
<dbReference type="SUPFAM" id="SSF52540">
    <property type="entry name" value="P-loop containing nucleoside triphosphate hydrolases"/>
    <property type="match status" value="2"/>
</dbReference>
<feature type="domain" description="ABC transmembrane type-1" evidence="16">
    <location>
        <begin position="708"/>
        <end position="993"/>
    </location>
</feature>
<evidence type="ECO:0000259" key="15">
    <source>
        <dbReference type="PROSITE" id="PS50893"/>
    </source>
</evidence>
<evidence type="ECO:0000256" key="6">
    <source>
        <dbReference type="ARBA" id="ARBA00022737"/>
    </source>
</evidence>
<name>A0AAD6E3Q0_9EURO</name>
<evidence type="ECO:0000256" key="4">
    <source>
        <dbReference type="ARBA" id="ARBA00022475"/>
    </source>
</evidence>
<dbReference type="FunFam" id="1.20.1560.10:FF:000057">
    <property type="entry name" value="ABC multidrug transporter SitT"/>
    <property type="match status" value="1"/>
</dbReference>
<feature type="domain" description="ABC transporter" evidence="15">
    <location>
        <begin position="1030"/>
        <end position="1276"/>
    </location>
</feature>
<dbReference type="Pfam" id="PF00005">
    <property type="entry name" value="ABC_tran"/>
    <property type="match status" value="2"/>
</dbReference>
<keyword evidence="6" id="KW-0677">Repeat</keyword>
<comment type="caution">
    <text evidence="17">The sequence shown here is derived from an EMBL/GenBank/DDBJ whole genome shotgun (WGS) entry which is preliminary data.</text>
</comment>
<dbReference type="EMBL" id="JAQJAC010000001">
    <property type="protein sequence ID" value="KAJ5599934.1"/>
    <property type="molecule type" value="Genomic_DNA"/>
</dbReference>
<dbReference type="InterPro" id="IPR036640">
    <property type="entry name" value="ABC1_TM_sf"/>
</dbReference>
<dbReference type="FunFam" id="3.40.50.300:FF:000913">
    <property type="entry name" value="ABC multidrug transporter SitT"/>
    <property type="match status" value="1"/>
</dbReference>
<dbReference type="SUPFAM" id="SSF90123">
    <property type="entry name" value="ABC transporter transmembrane region"/>
    <property type="match status" value="2"/>
</dbReference>
<proteinExistence type="inferred from homology"/>
<evidence type="ECO:0000256" key="13">
    <source>
        <dbReference type="SAM" id="MobiDB-lite"/>
    </source>
</evidence>
<organism evidence="17 18">
    <name type="scientific">Penicillium hetheringtonii</name>
    <dbReference type="NCBI Taxonomy" id="911720"/>
    <lineage>
        <taxon>Eukaryota</taxon>
        <taxon>Fungi</taxon>
        <taxon>Dikarya</taxon>
        <taxon>Ascomycota</taxon>
        <taxon>Pezizomycotina</taxon>
        <taxon>Eurotiomycetes</taxon>
        <taxon>Eurotiomycetidae</taxon>
        <taxon>Eurotiales</taxon>
        <taxon>Aspergillaceae</taxon>
        <taxon>Penicillium</taxon>
    </lineage>
</organism>
<dbReference type="Pfam" id="PF00664">
    <property type="entry name" value="ABC_membrane"/>
    <property type="match status" value="3"/>
</dbReference>
<evidence type="ECO:0000256" key="9">
    <source>
        <dbReference type="ARBA" id="ARBA00022989"/>
    </source>
</evidence>
<keyword evidence="5 14" id="KW-0812">Transmembrane</keyword>
<evidence type="ECO:0000256" key="3">
    <source>
        <dbReference type="ARBA" id="ARBA00022448"/>
    </source>
</evidence>
<dbReference type="CDD" id="cd18578">
    <property type="entry name" value="ABC_6TM_Pgp_ABCB1_D2_like"/>
    <property type="match status" value="1"/>
</dbReference>
<feature type="domain" description="ABC transmembrane type-1" evidence="16">
    <location>
        <begin position="81"/>
        <end position="360"/>
    </location>
</feature>
<dbReference type="CDD" id="cd03249">
    <property type="entry name" value="ABC_MTABC3_MDL1_MDL2"/>
    <property type="match status" value="1"/>
</dbReference>
<feature type="compositionally biased region" description="Basic and acidic residues" evidence="13">
    <location>
        <begin position="44"/>
        <end position="56"/>
    </location>
</feature>
<sequence>MGLSSDSPHEPVTETRSNARTGASYSPSESSANDQQPDVVEVNENNKPDADTKDAKEQSASLSDYFRILSYLTTKDRMVLIVALGCSMASGVPLPIMNIVFGQLVGSFSDYFLPDSTTTESEFKASVSRLSLYIVYLFIAKFVLTYFSMYCFRVTSLRVSAALRLEYMGSLFAQPISKLDQVSVGTVVNAITTSSNSIQQSISDKLAILFQSLALLIAAYIIAFKYSWALTLATSSAILFIIIVCCLTLPAISKIQQKFLAPFELSFPFGAEAPLAKKYHHWVEESRKRGMSLSVLMGFQFGLLFFAMYASYALAFWLGLRLFQQGHIPNINTVITVFFSVMIAVSVLGSIASPLMIISKAASAAASFFEIIDAERIAPGGDQDSNALQNGDILFENVQFSYPSRPDTKILRGLNARFARGKTTAIVGPSGSGKSTIVALTERWYAPENGTISVGEHDIEQLDLKWWRSNIGLVQQEPFLFNDSIFKNVSFGLIGTKWENEPDSEKAVLVEKACKEAFADEFIDRLPDGYNTLVGENGTKLSGGQKQRLAIARSIIKQPTILILDEATSAIDVRGEKIVQAALDRVSKNRTTIVIAHRLSTVRRADQIIVLRGGLNIEQGSHDELLSMEDGLYRSLVNAQKLDIAGDDEDDTADITEALKEEIDRTNTNLPEESQDEVKKKAKQRGFFTSVGLYMYESRHHWVFFIPALLGILGAASAYPLQSWLFAKLIEVFSFTGQELTDAANFWSLWFFVLSLGIAACYSAVGFATNRLGIEISSTCRTEYFENILKKPVPFYDLTDNASGSLVSRLATDPKQIQDLIGINGVFPVISLCSMIGCIAIAFSFGWKLSLVATFAALPFVFLAAFMRIRYELEFDSMNAAVYSGSSQFAAEAIEAFRTVSALTMEDSILKRYSDLLQEQQNKAFRKAWLATLVFAFSDSVELCAMALTFWYGGQLLASREYQPTSFFVVYMSIILGGQQAGQFFSYGPNIAQGTAAANRMLDFRPDLSESEKESEKLKLDTSSRSGAHIELQKVAFKYDSQEKPLFTGLDVTIESGQFVAFVGASGCGKTSVISMLERFYDPYKGNIFLNGENIVSIDRASYRRSLSLVAQEPRLFEGTIRDNITLGLDPQEYTDEELVQACMDAEIHNFITSLPEGYSTDLGIKAQTALSGGQRQRLCIARALLRKPSLLLLDEATSSLDSQSEKVVQGALERLAARRSMTIVAVAHRLATIQKADVIFVFGEGQNGNGSKIVEKGSHQELLRKKGMYWQMCQANGLDR</sequence>
<feature type="transmembrane region" description="Helical" evidence="14">
    <location>
        <begin position="78"/>
        <end position="101"/>
    </location>
</feature>
<evidence type="ECO:0000256" key="1">
    <source>
        <dbReference type="ARBA" id="ARBA00004651"/>
    </source>
</evidence>
<feature type="transmembrane region" description="Helical" evidence="14">
    <location>
        <begin position="130"/>
        <end position="152"/>
    </location>
</feature>
<dbReference type="GO" id="GO:0005524">
    <property type="term" value="F:ATP binding"/>
    <property type="evidence" value="ECO:0007669"/>
    <property type="project" value="UniProtKB-KW"/>
</dbReference>
<protein>
    <recommendedName>
        <fullName evidence="12">ABC multidrug transporter MDR2</fullName>
    </recommendedName>
</protein>
<evidence type="ECO:0000313" key="18">
    <source>
        <dbReference type="Proteomes" id="UP001216150"/>
    </source>
</evidence>
<dbReference type="GO" id="GO:0015421">
    <property type="term" value="F:ABC-type oligopeptide transporter activity"/>
    <property type="evidence" value="ECO:0007669"/>
    <property type="project" value="TreeGrafter"/>
</dbReference>
<dbReference type="Gene3D" id="3.40.50.300">
    <property type="entry name" value="P-loop containing nucleotide triphosphate hydrolases"/>
    <property type="match status" value="2"/>
</dbReference>
<dbReference type="PANTHER" id="PTHR43394:SF1">
    <property type="entry name" value="ATP-BINDING CASSETTE SUB-FAMILY B MEMBER 10, MITOCHONDRIAL"/>
    <property type="match status" value="1"/>
</dbReference>
<feature type="transmembrane region" description="Helical" evidence="14">
    <location>
        <begin position="229"/>
        <end position="252"/>
    </location>
</feature>
<dbReference type="GO" id="GO:0090374">
    <property type="term" value="P:oligopeptide export from mitochondrion"/>
    <property type="evidence" value="ECO:0007669"/>
    <property type="project" value="TreeGrafter"/>
</dbReference>
<dbReference type="Gene3D" id="1.20.1560.10">
    <property type="entry name" value="ABC transporter type 1, transmembrane domain"/>
    <property type="match status" value="1"/>
</dbReference>
<dbReference type="PROSITE" id="PS50893">
    <property type="entry name" value="ABC_TRANSPORTER_2"/>
    <property type="match status" value="2"/>
</dbReference>
<keyword evidence="9 14" id="KW-1133">Transmembrane helix</keyword>
<keyword evidence="8" id="KW-0067">ATP-binding</keyword>
<feature type="transmembrane region" description="Helical" evidence="14">
    <location>
        <begin position="206"/>
        <end position="223"/>
    </location>
</feature>
<dbReference type="PROSITE" id="PS00211">
    <property type="entry name" value="ABC_TRANSPORTER_1"/>
    <property type="match status" value="2"/>
</dbReference>
<evidence type="ECO:0000256" key="2">
    <source>
        <dbReference type="ARBA" id="ARBA00007577"/>
    </source>
</evidence>
<feature type="transmembrane region" description="Helical" evidence="14">
    <location>
        <begin position="928"/>
        <end position="952"/>
    </location>
</feature>
<feature type="region of interest" description="Disordered" evidence="13">
    <location>
        <begin position="1"/>
        <end position="56"/>
    </location>
</feature>
<dbReference type="InterPro" id="IPR003593">
    <property type="entry name" value="AAA+_ATPase"/>
</dbReference>
<feature type="transmembrane region" description="Helical" evidence="14">
    <location>
        <begin position="747"/>
        <end position="768"/>
    </location>
</feature>
<dbReference type="InterPro" id="IPR011527">
    <property type="entry name" value="ABC1_TM_dom"/>
</dbReference>
<gene>
    <name evidence="17" type="ORF">N7450_001001</name>
</gene>
<evidence type="ECO:0000256" key="10">
    <source>
        <dbReference type="ARBA" id="ARBA00023136"/>
    </source>
</evidence>
<dbReference type="PROSITE" id="PS50929">
    <property type="entry name" value="ABC_TM1F"/>
    <property type="match status" value="2"/>
</dbReference>
<dbReference type="Proteomes" id="UP001216150">
    <property type="component" value="Unassembled WGS sequence"/>
</dbReference>
<keyword evidence="7" id="KW-0547">Nucleotide-binding</keyword>
<evidence type="ECO:0000256" key="8">
    <source>
        <dbReference type="ARBA" id="ARBA00022840"/>
    </source>
</evidence>